<organism evidence="2 3">
    <name type="scientific">Pseudocercospora fijiensis (strain CIRAD86)</name>
    <name type="common">Black leaf streak disease fungus</name>
    <name type="synonym">Mycosphaerella fijiensis</name>
    <dbReference type="NCBI Taxonomy" id="383855"/>
    <lineage>
        <taxon>Eukaryota</taxon>
        <taxon>Fungi</taxon>
        <taxon>Dikarya</taxon>
        <taxon>Ascomycota</taxon>
        <taxon>Pezizomycotina</taxon>
        <taxon>Dothideomycetes</taxon>
        <taxon>Dothideomycetidae</taxon>
        <taxon>Mycosphaerellales</taxon>
        <taxon>Mycosphaerellaceae</taxon>
        <taxon>Pseudocercospora</taxon>
    </lineage>
</organism>
<dbReference type="RefSeq" id="XP_007924901.1">
    <property type="nucleotide sequence ID" value="XM_007926710.1"/>
</dbReference>
<evidence type="ECO:0000313" key="2">
    <source>
        <dbReference type="EMBL" id="EME84277.1"/>
    </source>
</evidence>
<accession>M3B4K6</accession>
<dbReference type="Proteomes" id="UP000016932">
    <property type="component" value="Unassembled WGS sequence"/>
</dbReference>
<dbReference type="AlphaFoldDB" id="M3B4K6"/>
<gene>
    <name evidence="2" type="ORF">MYCFIDRAFT_173301</name>
</gene>
<feature type="region of interest" description="Disordered" evidence="1">
    <location>
        <begin position="52"/>
        <end position="71"/>
    </location>
</feature>
<sequence>MWVIEASAVYGQRFTSLNFTFVKSRFDAPDGLRPSVIGARIELAALFMFSPQRQAPQTPSPAPATSKSEIL</sequence>
<keyword evidence="3" id="KW-1185">Reference proteome</keyword>
<dbReference type="VEuPathDB" id="FungiDB:MYCFIDRAFT_173301"/>
<dbReference type="GeneID" id="19332962"/>
<protein>
    <submittedName>
        <fullName evidence="2">Uncharacterized protein</fullName>
    </submittedName>
</protein>
<dbReference type="HOGENOM" id="CLU_2741126_0_0_1"/>
<dbReference type="EMBL" id="KB446557">
    <property type="protein sequence ID" value="EME84277.1"/>
    <property type="molecule type" value="Genomic_DNA"/>
</dbReference>
<name>M3B4K6_PSEFD</name>
<evidence type="ECO:0000256" key="1">
    <source>
        <dbReference type="SAM" id="MobiDB-lite"/>
    </source>
</evidence>
<reference evidence="2 3" key="1">
    <citation type="journal article" date="2012" name="PLoS Pathog.">
        <title>Diverse lifestyles and strategies of plant pathogenesis encoded in the genomes of eighteen Dothideomycetes fungi.</title>
        <authorList>
            <person name="Ohm R.A."/>
            <person name="Feau N."/>
            <person name="Henrissat B."/>
            <person name="Schoch C.L."/>
            <person name="Horwitz B.A."/>
            <person name="Barry K.W."/>
            <person name="Condon B.J."/>
            <person name="Copeland A.C."/>
            <person name="Dhillon B."/>
            <person name="Glaser F."/>
            <person name="Hesse C.N."/>
            <person name="Kosti I."/>
            <person name="LaButti K."/>
            <person name="Lindquist E.A."/>
            <person name="Lucas S."/>
            <person name="Salamov A.A."/>
            <person name="Bradshaw R.E."/>
            <person name="Ciuffetti L."/>
            <person name="Hamelin R.C."/>
            <person name="Kema G.H.J."/>
            <person name="Lawrence C."/>
            <person name="Scott J.A."/>
            <person name="Spatafora J.W."/>
            <person name="Turgeon B.G."/>
            <person name="de Wit P.J.G.M."/>
            <person name="Zhong S."/>
            <person name="Goodwin S.B."/>
            <person name="Grigoriev I.V."/>
        </authorList>
    </citation>
    <scope>NUCLEOTIDE SEQUENCE [LARGE SCALE GENOMIC DNA]</scope>
    <source>
        <strain evidence="2 3">CIRAD86</strain>
    </source>
</reference>
<dbReference type="KEGG" id="pfj:MYCFIDRAFT_173301"/>
<evidence type="ECO:0000313" key="3">
    <source>
        <dbReference type="Proteomes" id="UP000016932"/>
    </source>
</evidence>
<proteinExistence type="predicted"/>